<evidence type="ECO:0000259" key="3">
    <source>
        <dbReference type="Pfam" id="PF00294"/>
    </source>
</evidence>
<protein>
    <submittedName>
        <fullName evidence="4">Pseudouridine kinase</fullName>
        <ecNumber evidence="4">2.7.1.83</ecNumber>
    </submittedName>
</protein>
<dbReference type="EC" id="2.7.1.83" evidence="4"/>
<keyword evidence="2 4" id="KW-0418">Kinase</keyword>
<dbReference type="PANTHER" id="PTHR10584">
    <property type="entry name" value="SUGAR KINASE"/>
    <property type="match status" value="1"/>
</dbReference>
<evidence type="ECO:0000313" key="5">
    <source>
        <dbReference type="Proteomes" id="UP000076577"/>
    </source>
</evidence>
<comment type="caution">
    <text evidence="4">The sequence shown here is derived from an EMBL/GenBank/DDBJ whole genome shotgun (WGS) entry which is preliminary data.</text>
</comment>
<dbReference type="InterPro" id="IPR011611">
    <property type="entry name" value="PfkB_dom"/>
</dbReference>
<dbReference type="Proteomes" id="UP000076577">
    <property type="component" value="Unassembled WGS sequence"/>
</dbReference>
<name>A0A166AN26_9HYPH</name>
<dbReference type="PROSITE" id="PS00584">
    <property type="entry name" value="PFKB_KINASES_2"/>
    <property type="match status" value="1"/>
</dbReference>
<organism evidence="4 5">
    <name type="scientific">Pseudovibrio axinellae</name>
    <dbReference type="NCBI Taxonomy" id="989403"/>
    <lineage>
        <taxon>Bacteria</taxon>
        <taxon>Pseudomonadati</taxon>
        <taxon>Pseudomonadota</taxon>
        <taxon>Alphaproteobacteria</taxon>
        <taxon>Hyphomicrobiales</taxon>
        <taxon>Stappiaceae</taxon>
        <taxon>Pseudovibrio</taxon>
    </lineage>
</organism>
<evidence type="ECO:0000256" key="2">
    <source>
        <dbReference type="ARBA" id="ARBA00022777"/>
    </source>
</evidence>
<dbReference type="STRING" id="989403.SAMN05421798_105244"/>
<feature type="domain" description="Carbohydrate kinase PfkB" evidence="3">
    <location>
        <begin position="5"/>
        <end position="290"/>
    </location>
</feature>
<evidence type="ECO:0000256" key="1">
    <source>
        <dbReference type="ARBA" id="ARBA00022679"/>
    </source>
</evidence>
<dbReference type="InterPro" id="IPR002173">
    <property type="entry name" value="Carboh/pur_kinase_PfkB_CS"/>
</dbReference>
<keyword evidence="1 4" id="KW-0808">Transferase</keyword>
<dbReference type="SUPFAM" id="SSF53613">
    <property type="entry name" value="Ribokinase-like"/>
    <property type="match status" value="1"/>
</dbReference>
<evidence type="ECO:0000313" key="4">
    <source>
        <dbReference type="EMBL" id="KZL21330.1"/>
    </source>
</evidence>
<accession>A0A166AN26</accession>
<dbReference type="PANTHER" id="PTHR10584:SF166">
    <property type="entry name" value="RIBOKINASE"/>
    <property type="match status" value="1"/>
</dbReference>
<dbReference type="RefSeq" id="WP_068002039.1">
    <property type="nucleotide sequence ID" value="NZ_FOFM01000005.1"/>
</dbReference>
<keyword evidence="5" id="KW-1185">Reference proteome</keyword>
<dbReference type="PROSITE" id="PS00583">
    <property type="entry name" value="PFKB_KINASES_1"/>
    <property type="match status" value="1"/>
</dbReference>
<dbReference type="InterPro" id="IPR029056">
    <property type="entry name" value="Ribokinase-like"/>
</dbReference>
<dbReference type="Pfam" id="PF00294">
    <property type="entry name" value="PfkB"/>
    <property type="match status" value="1"/>
</dbReference>
<dbReference type="Gene3D" id="3.40.1190.20">
    <property type="match status" value="1"/>
</dbReference>
<sequence length="307" mass="32376">MSRSKVGVIGAIHLDRIAHADRPFKPDTSTPGKIVSRPGGVGANIARAMARLGMNPTMYGCLGGDADGAYLAQSLQECGIDTSCIRTLDDGRTGSYLALHNPDGTLFSAISDSLITSKVCFSKTNPIPQALLDCDIWLCETNLEEETLLELARAKEHRLFAADTVSIAKAPKLRLLLSEIDILFTNTDEAAALLDCKPGQFTTQELAQKLASMGIPTVLVSDSNKPLALCCKGKTSSHTPFSVVPVDVTGAGDAFIAGFLYASSRNNEPVNAVKSGLASASITVEATGAAPETLSPQSLNARLLERN</sequence>
<dbReference type="AlphaFoldDB" id="A0A166AN26"/>
<dbReference type="PATRIC" id="fig|989403.3.peg.663"/>
<reference evidence="4 5" key="1">
    <citation type="journal article" date="2016" name="Front. Microbiol.">
        <title>Comparative Genomic Analysis Reveals a Diverse Repertoire of Genes Involved in Prokaryote-Eukaryote Interactions within the Pseudovibrio Genus.</title>
        <authorList>
            <person name="Romano S."/>
            <person name="Fernandez-Guerra A."/>
            <person name="Reen F.J."/>
            <person name="Glockner F.O."/>
            <person name="Crowley S.P."/>
            <person name="O'Sullivan O."/>
            <person name="Cotter P.D."/>
            <person name="Adams C."/>
            <person name="Dobson A.D."/>
            <person name="O'Gara F."/>
        </authorList>
    </citation>
    <scope>NUCLEOTIDE SEQUENCE [LARGE SCALE GENOMIC DNA]</scope>
    <source>
        <strain evidence="4 5">Ad2</strain>
    </source>
</reference>
<dbReference type="OrthoDB" id="7869371at2"/>
<gene>
    <name evidence="4" type="primary">psuK</name>
    <name evidence="4" type="ORF">PsAD2_00621</name>
</gene>
<dbReference type="EMBL" id="LMCB01000004">
    <property type="protein sequence ID" value="KZL21330.1"/>
    <property type="molecule type" value="Genomic_DNA"/>
</dbReference>
<proteinExistence type="predicted"/>
<dbReference type="GO" id="GO:0050225">
    <property type="term" value="F:pseudouridine kinase activity"/>
    <property type="evidence" value="ECO:0007669"/>
    <property type="project" value="UniProtKB-EC"/>
</dbReference>